<evidence type="ECO:0000259" key="2">
    <source>
        <dbReference type="Pfam" id="PF01408"/>
    </source>
</evidence>
<reference evidence="4 5" key="1">
    <citation type="submission" date="2023-07" db="EMBL/GenBank/DDBJ databases">
        <title>Sequencing the genomes of 1000 actinobacteria strains.</title>
        <authorList>
            <person name="Klenk H.-P."/>
        </authorList>
    </citation>
    <scope>NUCLEOTIDE SEQUENCE [LARGE SCALE GENOMIC DNA]</scope>
    <source>
        <strain evidence="4 5">DSM 44388</strain>
    </source>
</reference>
<organism evidence="4 5">
    <name type="scientific">Kineosporia succinea</name>
    <dbReference type="NCBI Taxonomy" id="84632"/>
    <lineage>
        <taxon>Bacteria</taxon>
        <taxon>Bacillati</taxon>
        <taxon>Actinomycetota</taxon>
        <taxon>Actinomycetes</taxon>
        <taxon>Kineosporiales</taxon>
        <taxon>Kineosporiaceae</taxon>
        <taxon>Kineosporia</taxon>
    </lineage>
</organism>
<dbReference type="PANTHER" id="PTHR43708:SF8">
    <property type="entry name" value="OXIDOREDUCTASE"/>
    <property type="match status" value="1"/>
</dbReference>
<accession>A0ABT9NVZ3</accession>
<dbReference type="RefSeq" id="WP_307237152.1">
    <property type="nucleotide sequence ID" value="NZ_JAUSQZ010000001.1"/>
</dbReference>
<dbReference type="SUPFAM" id="SSF51735">
    <property type="entry name" value="NAD(P)-binding Rossmann-fold domains"/>
    <property type="match status" value="1"/>
</dbReference>
<dbReference type="SUPFAM" id="SSF55347">
    <property type="entry name" value="Glyceraldehyde-3-phosphate dehydrogenase-like, C-terminal domain"/>
    <property type="match status" value="1"/>
</dbReference>
<dbReference type="Pfam" id="PF02894">
    <property type="entry name" value="GFO_IDH_MocA_C"/>
    <property type="match status" value="1"/>
</dbReference>
<dbReference type="Gene3D" id="3.30.360.10">
    <property type="entry name" value="Dihydrodipicolinate Reductase, domain 2"/>
    <property type="match status" value="1"/>
</dbReference>
<evidence type="ECO:0000256" key="1">
    <source>
        <dbReference type="ARBA" id="ARBA00010928"/>
    </source>
</evidence>
<comment type="caution">
    <text evidence="4">The sequence shown here is derived from an EMBL/GenBank/DDBJ whole genome shotgun (WGS) entry which is preliminary data.</text>
</comment>
<dbReference type="Proteomes" id="UP001235712">
    <property type="component" value="Unassembled WGS sequence"/>
</dbReference>
<sequence length="396" mass="42966">MISSGLSVAVIGAGARSVIGLHVPDVRPGSRITAVVDTEPEGRRRAAEIFPGAQVLDSVEALIERGGVDAAVVTTPDHTHADIATALLASNIAVYLEKPLATTLDDADRVLRAAADTSTPLYVGHNFRHSGVVKTLRDVVQRGEIGEVKAVWVRHFVGNGGDYYYKDWHADRSKTNTLLLQKASHDIDVVHHLAGGYTRQVVGMGGLVMFGGITDRRERTGETMPDWFSFDNWPPASHTGLNPVVDVEDLSMMLMTLDNGVFASYQQCHFTPDYWRNYTVIGTEGRVENFGDTGGGVVRVWNRRHLHQARGDAEYEIPGVVEGHEDADRLTMAEFLEHAVTGAPTLVSPVAAREAVAAGDLAARSLRNGSVPQRVPELPDDVLTYFTSGASERSPR</sequence>
<evidence type="ECO:0000259" key="3">
    <source>
        <dbReference type="Pfam" id="PF02894"/>
    </source>
</evidence>
<dbReference type="InterPro" id="IPR004104">
    <property type="entry name" value="Gfo/Idh/MocA-like_OxRdtase_C"/>
</dbReference>
<comment type="similarity">
    <text evidence="1">Belongs to the Gfo/Idh/MocA family.</text>
</comment>
<proteinExistence type="inferred from homology"/>
<feature type="domain" description="Gfo/Idh/MocA-like oxidoreductase C-terminal" evidence="3">
    <location>
        <begin position="139"/>
        <end position="370"/>
    </location>
</feature>
<keyword evidence="5" id="KW-1185">Reference proteome</keyword>
<name>A0ABT9NVZ3_9ACTN</name>
<dbReference type="Pfam" id="PF01408">
    <property type="entry name" value="GFO_IDH_MocA"/>
    <property type="match status" value="1"/>
</dbReference>
<dbReference type="PANTHER" id="PTHR43708">
    <property type="entry name" value="CONSERVED EXPRESSED OXIDOREDUCTASE (EUROFUNG)"/>
    <property type="match status" value="1"/>
</dbReference>
<gene>
    <name evidence="4" type="ORF">J2S57_000240</name>
</gene>
<feature type="domain" description="Gfo/Idh/MocA-like oxidoreductase N-terminal" evidence="2">
    <location>
        <begin position="7"/>
        <end position="125"/>
    </location>
</feature>
<evidence type="ECO:0000313" key="5">
    <source>
        <dbReference type="Proteomes" id="UP001235712"/>
    </source>
</evidence>
<protein>
    <submittedName>
        <fullName evidence="4">Dehydrogenase</fullName>
    </submittedName>
</protein>
<dbReference type="Gene3D" id="3.40.50.720">
    <property type="entry name" value="NAD(P)-binding Rossmann-like Domain"/>
    <property type="match status" value="1"/>
</dbReference>
<dbReference type="EMBL" id="JAUSQZ010000001">
    <property type="protein sequence ID" value="MDP9824491.1"/>
    <property type="molecule type" value="Genomic_DNA"/>
</dbReference>
<dbReference type="InterPro" id="IPR051317">
    <property type="entry name" value="Gfo/Idh/MocA_oxidoreduct"/>
</dbReference>
<evidence type="ECO:0000313" key="4">
    <source>
        <dbReference type="EMBL" id="MDP9824491.1"/>
    </source>
</evidence>
<dbReference type="InterPro" id="IPR036291">
    <property type="entry name" value="NAD(P)-bd_dom_sf"/>
</dbReference>
<dbReference type="InterPro" id="IPR000683">
    <property type="entry name" value="Gfo/Idh/MocA-like_OxRdtase_N"/>
</dbReference>